<dbReference type="RefSeq" id="WP_146360994.1">
    <property type="nucleotide sequence ID" value="NZ_VOBR01000057.1"/>
</dbReference>
<dbReference type="SUPFAM" id="SSF55729">
    <property type="entry name" value="Acyl-CoA N-acyltransferases (Nat)"/>
    <property type="match status" value="1"/>
</dbReference>
<evidence type="ECO:0000313" key="2">
    <source>
        <dbReference type="EMBL" id="TWP43988.1"/>
    </source>
</evidence>
<dbReference type="AlphaFoldDB" id="A0A563EFR9"/>
<accession>A0A563EFR9</accession>
<comment type="caution">
    <text evidence="2">The sequence shown here is derived from an EMBL/GenBank/DDBJ whole genome shotgun (WGS) entry which is preliminary data.</text>
</comment>
<dbReference type="GO" id="GO:0016747">
    <property type="term" value="F:acyltransferase activity, transferring groups other than amino-acyl groups"/>
    <property type="evidence" value="ECO:0007669"/>
    <property type="project" value="InterPro"/>
</dbReference>
<protein>
    <recommendedName>
        <fullName evidence="1">N-acetyltransferase domain-containing protein</fullName>
    </recommendedName>
</protein>
<evidence type="ECO:0000313" key="3">
    <source>
        <dbReference type="Proteomes" id="UP000316639"/>
    </source>
</evidence>
<reference evidence="2 3" key="1">
    <citation type="submission" date="2019-07" db="EMBL/GenBank/DDBJ databases">
        <title>Lentzea xizangensis sp. nov., isolated from Qinghai-Tibetan Plateau Soils.</title>
        <authorList>
            <person name="Huang J."/>
        </authorList>
    </citation>
    <scope>NUCLEOTIDE SEQUENCE [LARGE SCALE GENOMIC DNA]</scope>
    <source>
        <strain evidence="2 3">FXJ1.1311</strain>
    </source>
</reference>
<dbReference type="InterPro" id="IPR000182">
    <property type="entry name" value="GNAT_dom"/>
</dbReference>
<dbReference type="Proteomes" id="UP000316639">
    <property type="component" value="Unassembled WGS sequence"/>
</dbReference>
<evidence type="ECO:0000259" key="1">
    <source>
        <dbReference type="PROSITE" id="PS51186"/>
    </source>
</evidence>
<dbReference type="OrthoDB" id="9796171at2"/>
<dbReference type="PROSITE" id="PS51186">
    <property type="entry name" value="GNAT"/>
    <property type="match status" value="1"/>
</dbReference>
<feature type="domain" description="N-acetyltransferase" evidence="1">
    <location>
        <begin position="8"/>
        <end position="172"/>
    </location>
</feature>
<dbReference type="InterPro" id="IPR016181">
    <property type="entry name" value="Acyl_CoA_acyltransferase"/>
</dbReference>
<organism evidence="2 3">
    <name type="scientific">Lentzea tibetensis</name>
    <dbReference type="NCBI Taxonomy" id="2591470"/>
    <lineage>
        <taxon>Bacteria</taxon>
        <taxon>Bacillati</taxon>
        <taxon>Actinomycetota</taxon>
        <taxon>Actinomycetes</taxon>
        <taxon>Pseudonocardiales</taxon>
        <taxon>Pseudonocardiaceae</taxon>
        <taxon>Lentzea</taxon>
    </lineage>
</organism>
<dbReference type="EMBL" id="VOBR01000057">
    <property type="protein sequence ID" value="TWP43988.1"/>
    <property type="molecule type" value="Genomic_DNA"/>
</dbReference>
<proteinExistence type="predicted"/>
<keyword evidence="3" id="KW-1185">Reference proteome</keyword>
<sequence length="179" mass="20422">MVRSCGVIEIVEFGAELRLFREQAYLRGKRDPEWTAEWGTDEHDERATHFVVRDEDGALAGAVRAQFDPPWPDGVDDEHAVLFARMAVRRMELRGRRVLVDLMLHANRHAAELGRTTGYAVANSRALWLYRRIDAQFDVVSGPNSGWGSEMYLMRWELERFAAALESVVDIRRAVPLPG</sequence>
<dbReference type="Gene3D" id="3.40.630.30">
    <property type="match status" value="1"/>
</dbReference>
<name>A0A563EFR9_9PSEU</name>
<gene>
    <name evidence="2" type="ORF">FKR81_41875</name>
</gene>